<evidence type="ECO:0000256" key="1">
    <source>
        <dbReference type="ARBA" id="ARBA00022679"/>
    </source>
</evidence>
<dbReference type="STRING" id="441112.SAMN04488094_103290"/>
<dbReference type="InterPro" id="IPR050483">
    <property type="entry name" value="CoA-transferase_III_domain"/>
</dbReference>
<feature type="region of interest" description="Disordered" evidence="2">
    <location>
        <begin position="392"/>
        <end position="415"/>
    </location>
</feature>
<evidence type="ECO:0000313" key="4">
    <source>
        <dbReference type="Proteomes" id="UP000198728"/>
    </source>
</evidence>
<name>A0A1I1HUL8_9RHOB</name>
<protein>
    <submittedName>
        <fullName evidence="3">Crotonobetainyl-CoA:carnitine CoA-transferase CaiB</fullName>
    </submittedName>
</protein>
<gene>
    <name evidence="3" type="ORF">SAMN04488094_103290</name>
</gene>
<dbReference type="EMBL" id="FOLG01000003">
    <property type="protein sequence ID" value="SFC27624.1"/>
    <property type="molecule type" value="Genomic_DNA"/>
</dbReference>
<dbReference type="SUPFAM" id="SSF89796">
    <property type="entry name" value="CoA-transferase family III (CaiB/BaiF)"/>
    <property type="match status" value="1"/>
</dbReference>
<dbReference type="PANTHER" id="PTHR48207">
    <property type="entry name" value="SUCCINATE--HYDROXYMETHYLGLUTARATE COA-TRANSFERASE"/>
    <property type="match status" value="1"/>
</dbReference>
<dbReference type="AlphaFoldDB" id="A0A1I1HUL8"/>
<evidence type="ECO:0000313" key="3">
    <source>
        <dbReference type="EMBL" id="SFC27624.1"/>
    </source>
</evidence>
<dbReference type="Gene3D" id="3.30.1540.10">
    <property type="entry name" value="formyl-coa transferase, domain 3"/>
    <property type="match status" value="1"/>
</dbReference>
<organism evidence="3 4">
    <name type="scientific">Tropicimonas isoalkanivorans</name>
    <dbReference type="NCBI Taxonomy" id="441112"/>
    <lineage>
        <taxon>Bacteria</taxon>
        <taxon>Pseudomonadati</taxon>
        <taxon>Pseudomonadota</taxon>
        <taxon>Alphaproteobacteria</taxon>
        <taxon>Rhodobacterales</taxon>
        <taxon>Roseobacteraceae</taxon>
        <taxon>Tropicimonas</taxon>
    </lineage>
</organism>
<dbReference type="GO" id="GO:0008410">
    <property type="term" value="F:CoA-transferase activity"/>
    <property type="evidence" value="ECO:0007669"/>
    <property type="project" value="TreeGrafter"/>
</dbReference>
<keyword evidence="4" id="KW-1185">Reference proteome</keyword>
<dbReference type="Pfam" id="PF02515">
    <property type="entry name" value="CoA_transf_3"/>
    <property type="match status" value="1"/>
</dbReference>
<dbReference type="InterPro" id="IPR023606">
    <property type="entry name" value="CoA-Trfase_III_dom_1_sf"/>
</dbReference>
<reference evidence="3 4" key="1">
    <citation type="submission" date="2016-10" db="EMBL/GenBank/DDBJ databases">
        <authorList>
            <person name="de Groot N.N."/>
        </authorList>
    </citation>
    <scope>NUCLEOTIDE SEQUENCE [LARGE SCALE GENOMIC DNA]</scope>
    <source>
        <strain evidence="3 4">DSM 19548</strain>
    </source>
</reference>
<dbReference type="Gene3D" id="3.40.50.10540">
    <property type="entry name" value="Crotonobetainyl-coa:carnitine coa-transferase, domain 1"/>
    <property type="match status" value="1"/>
</dbReference>
<dbReference type="PANTHER" id="PTHR48207:SF4">
    <property type="entry name" value="BLL6097 PROTEIN"/>
    <property type="match status" value="1"/>
</dbReference>
<sequence>MTRARPSGGPLAGLRVIDLTVNVLGPVATQILGDMGADVIKIEEPAGDYTRNVGPSRTPGMGVFFLNINRNKRSVVLNLKLPAARDALMKLVAGADVFVHSMRPGAAKRLGISYEDVRAVKPDIVYASAGGFRPDSSRANDPAFDDVIQGMSGIAAMNGRQSGVPQYLPTVIADKFCGHVLASSVGMALLWRERTGEGQEVHVPMYETMTSFNLIEHLWGGVLDQPELGIGYARMLTPHRRPYPTSDGYICLLANTDAQWERMFAVMGRADLIGDPRFAKAVERSRNIDRLYAIVVEQMATRCTSEWHRLLDEADIPNGPMNDFDDLLADPYFEETKFFRKVSHPTEGRMMTMAVPVSYSRSGAEIRKLAPRLGEDGAAILAEIGLRPDAAAALGAPSSSDPKTSPAAAGEEALP</sequence>
<dbReference type="OrthoDB" id="7208981at2"/>
<accession>A0A1I1HUL8</accession>
<dbReference type="RefSeq" id="WP_093360253.1">
    <property type="nucleotide sequence ID" value="NZ_FOLG01000003.1"/>
</dbReference>
<proteinExistence type="predicted"/>
<dbReference type="Proteomes" id="UP000198728">
    <property type="component" value="Unassembled WGS sequence"/>
</dbReference>
<evidence type="ECO:0000256" key="2">
    <source>
        <dbReference type="SAM" id="MobiDB-lite"/>
    </source>
</evidence>
<dbReference type="InterPro" id="IPR044855">
    <property type="entry name" value="CoA-Trfase_III_dom3_sf"/>
</dbReference>
<dbReference type="InterPro" id="IPR003673">
    <property type="entry name" value="CoA-Trfase_fam_III"/>
</dbReference>
<keyword evidence="1 3" id="KW-0808">Transferase</keyword>